<dbReference type="SUPFAM" id="SSF51197">
    <property type="entry name" value="Clavaminate synthase-like"/>
    <property type="match status" value="1"/>
</dbReference>
<dbReference type="InterPro" id="IPR003819">
    <property type="entry name" value="TauD/TfdA-like"/>
</dbReference>
<dbReference type="Gene3D" id="3.60.130.10">
    <property type="entry name" value="Clavaminate synthase-like"/>
    <property type="match status" value="1"/>
</dbReference>
<evidence type="ECO:0000313" key="8">
    <source>
        <dbReference type="Proteomes" id="UP000198816"/>
    </source>
</evidence>
<evidence type="ECO:0000256" key="1">
    <source>
        <dbReference type="ARBA" id="ARBA00005896"/>
    </source>
</evidence>
<evidence type="ECO:0000256" key="2">
    <source>
        <dbReference type="ARBA" id="ARBA00022723"/>
    </source>
</evidence>
<reference evidence="8" key="1">
    <citation type="submission" date="2016-10" db="EMBL/GenBank/DDBJ databases">
        <authorList>
            <person name="Varghese N."/>
            <person name="Submissions S."/>
        </authorList>
    </citation>
    <scope>NUCLEOTIDE SEQUENCE [LARGE SCALE GENOMIC DNA]</scope>
    <source>
        <strain evidence="8">DSM 217</strain>
    </source>
</reference>
<protein>
    <submittedName>
        <fullName evidence="7">Taurine dioxygenase</fullName>
    </submittedName>
</protein>
<keyword evidence="8" id="KW-1185">Reference proteome</keyword>
<dbReference type="STRING" id="1058.SAMN05421783_11617"/>
<keyword evidence="3 7" id="KW-0223">Dioxygenase</keyword>
<keyword evidence="4" id="KW-0560">Oxidoreductase</keyword>
<dbReference type="GO" id="GO:0046872">
    <property type="term" value="F:metal ion binding"/>
    <property type="evidence" value="ECO:0007669"/>
    <property type="project" value="UniProtKB-KW"/>
</dbReference>
<dbReference type="PANTHER" id="PTHR43779">
    <property type="entry name" value="DIOXYGENASE RV0097-RELATED"/>
    <property type="match status" value="1"/>
</dbReference>
<feature type="domain" description="TauD/TfdA-like" evidence="6">
    <location>
        <begin position="23"/>
        <end position="311"/>
    </location>
</feature>
<dbReference type="GO" id="GO:0016706">
    <property type="term" value="F:2-oxoglutarate-dependent dioxygenase activity"/>
    <property type="evidence" value="ECO:0007669"/>
    <property type="project" value="UniProtKB-ARBA"/>
</dbReference>
<dbReference type="Proteomes" id="UP000198816">
    <property type="component" value="Unassembled WGS sequence"/>
</dbReference>
<evidence type="ECO:0000256" key="4">
    <source>
        <dbReference type="ARBA" id="ARBA00023002"/>
    </source>
</evidence>
<keyword evidence="5" id="KW-0408">Iron</keyword>
<proteinExistence type="inferred from homology"/>
<evidence type="ECO:0000259" key="6">
    <source>
        <dbReference type="Pfam" id="PF02668"/>
    </source>
</evidence>
<dbReference type="AlphaFoldDB" id="A0A1H2ZIZ1"/>
<evidence type="ECO:0000256" key="3">
    <source>
        <dbReference type="ARBA" id="ARBA00022964"/>
    </source>
</evidence>
<keyword evidence="2" id="KW-0479">Metal-binding</keyword>
<dbReference type="Pfam" id="PF02668">
    <property type="entry name" value="TauD"/>
    <property type="match status" value="1"/>
</dbReference>
<evidence type="ECO:0000313" key="7">
    <source>
        <dbReference type="EMBL" id="SDX17472.1"/>
    </source>
</evidence>
<sequence length="315" mass="36879">MQTDEYLQMDRCSQRGAAVLDCEPLSDGYGAQICGLDFTGTVSEPVRKALRQVLMDYQVLLFRRQFLDEDQQIRFAELFGSCRAMWQNPNYAAVNPKVHYLSNVDRNGVASGSHPDPDSTFWHSDGSWSRHPPRATVLNALSVPETNGDTQFVNLYQVHEGLDQVSKARFAGLQAEHHLELSRAARYRRLPWQWSRPGPCRESLRAQLRWWRRVLRQRRREGPVYHPLIRPHPDTGRLTLFIGDHAWRIARTPWPRGIRLMQQINTMEFRPETVYTHKWQSGDLLIWDNSSLLHRVLPYDLEEQVRIMRRCVVLR</sequence>
<evidence type="ECO:0000256" key="5">
    <source>
        <dbReference type="ARBA" id="ARBA00023004"/>
    </source>
</evidence>
<dbReference type="InterPro" id="IPR042098">
    <property type="entry name" value="TauD-like_sf"/>
</dbReference>
<organism evidence="7 8">
    <name type="scientific">Thiocapsa roseopersicina</name>
    <dbReference type="NCBI Taxonomy" id="1058"/>
    <lineage>
        <taxon>Bacteria</taxon>
        <taxon>Pseudomonadati</taxon>
        <taxon>Pseudomonadota</taxon>
        <taxon>Gammaproteobacteria</taxon>
        <taxon>Chromatiales</taxon>
        <taxon>Chromatiaceae</taxon>
        <taxon>Thiocapsa</taxon>
    </lineage>
</organism>
<name>A0A1H2ZIZ1_THIRO</name>
<comment type="similarity">
    <text evidence="1">Belongs to the TfdA dioxygenase family.</text>
</comment>
<accession>A0A1H2ZIZ1</accession>
<dbReference type="InterPro" id="IPR051178">
    <property type="entry name" value="TfdA_dioxygenase"/>
</dbReference>
<dbReference type="RefSeq" id="WP_175534662.1">
    <property type="nucleotide sequence ID" value="NZ_FNNZ01000016.1"/>
</dbReference>
<gene>
    <name evidence="7" type="ORF">SAMN05421783_11617</name>
</gene>
<dbReference type="PANTHER" id="PTHR43779:SF3">
    <property type="entry name" value="(3R)-3-[(CARBOXYMETHYL)AMINO]FATTY ACID OXYGENASE_DECARBOXYLASE"/>
    <property type="match status" value="1"/>
</dbReference>
<dbReference type="EMBL" id="FNNZ01000016">
    <property type="protein sequence ID" value="SDX17472.1"/>
    <property type="molecule type" value="Genomic_DNA"/>
</dbReference>